<name>A0A7Z0CLY6_9ACTN</name>
<protein>
    <submittedName>
        <fullName evidence="5">1-acyl-sn-glycerol-3-phosphate acyltransferase</fullName>
    </submittedName>
</protein>
<proteinExistence type="predicted"/>
<dbReference type="Proteomes" id="UP000562045">
    <property type="component" value="Unassembled WGS sequence"/>
</dbReference>
<keyword evidence="1 5" id="KW-0808">Transferase</keyword>
<dbReference type="GO" id="GO:0003841">
    <property type="term" value="F:1-acylglycerol-3-phosphate O-acyltransferase activity"/>
    <property type="evidence" value="ECO:0007669"/>
    <property type="project" value="TreeGrafter"/>
</dbReference>
<evidence type="ECO:0000313" key="5">
    <source>
        <dbReference type="EMBL" id="NYI43275.1"/>
    </source>
</evidence>
<dbReference type="Pfam" id="PF01553">
    <property type="entry name" value="Acyltransferase"/>
    <property type="match status" value="1"/>
</dbReference>
<feature type="compositionally biased region" description="Basic and acidic residues" evidence="3">
    <location>
        <begin position="178"/>
        <end position="192"/>
    </location>
</feature>
<gene>
    <name evidence="5" type="ORF">BJ993_000355</name>
</gene>
<dbReference type="PANTHER" id="PTHR10434">
    <property type="entry name" value="1-ACYL-SN-GLYCEROL-3-PHOSPHATE ACYLTRANSFERASE"/>
    <property type="match status" value="1"/>
</dbReference>
<reference evidence="5 6" key="1">
    <citation type="submission" date="2020-07" db="EMBL/GenBank/DDBJ databases">
        <title>Sequencing the genomes of 1000 actinobacteria strains.</title>
        <authorList>
            <person name="Klenk H.-P."/>
        </authorList>
    </citation>
    <scope>NUCLEOTIDE SEQUENCE [LARGE SCALE GENOMIC DNA]</scope>
    <source>
        <strain evidence="5 6">DSM 15131</strain>
    </source>
</reference>
<sequence length="199" mass="21792">MAHQMRIRRAIARGALRVTRWRLVGDVPKGGGILVGAPHTSQWDWVAMLMIAWANGVRPHVLVADRYFKGVVGWVLRRTGGIPLDRSSPGATVRALLAAAETDDAFQLVIAPEGTRSTGEFWKPGFYRISQQTGLPISLGFVDGPTRSLGMGPTFHPTGDVVADMDLVRAFYADKHGIRPDNRTEPRLREESADTPPDA</sequence>
<evidence type="ECO:0000256" key="3">
    <source>
        <dbReference type="SAM" id="MobiDB-lite"/>
    </source>
</evidence>
<evidence type="ECO:0000256" key="2">
    <source>
        <dbReference type="ARBA" id="ARBA00023315"/>
    </source>
</evidence>
<evidence type="ECO:0000313" key="6">
    <source>
        <dbReference type="Proteomes" id="UP000562045"/>
    </source>
</evidence>
<dbReference type="GO" id="GO:0006654">
    <property type="term" value="P:phosphatidic acid biosynthetic process"/>
    <property type="evidence" value="ECO:0007669"/>
    <property type="project" value="TreeGrafter"/>
</dbReference>
<organism evidence="5 6">
    <name type="scientific">Nocardioides aromaticivorans</name>
    <dbReference type="NCBI Taxonomy" id="200618"/>
    <lineage>
        <taxon>Bacteria</taxon>
        <taxon>Bacillati</taxon>
        <taxon>Actinomycetota</taxon>
        <taxon>Actinomycetes</taxon>
        <taxon>Propionibacteriales</taxon>
        <taxon>Nocardioidaceae</taxon>
        <taxon>Nocardioides</taxon>
    </lineage>
</organism>
<comment type="caution">
    <text evidence="5">The sequence shown here is derived from an EMBL/GenBank/DDBJ whole genome shotgun (WGS) entry which is preliminary data.</text>
</comment>
<accession>A0A7Z0CLY6</accession>
<dbReference type="InterPro" id="IPR002123">
    <property type="entry name" value="Plipid/glycerol_acylTrfase"/>
</dbReference>
<dbReference type="EMBL" id="JACBZM010000001">
    <property type="protein sequence ID" value="NYI43275.1"/>
    <property type="molecule type" value="Genomic_DNA"/>
</dbReference>
<dbReference type="SUPFAM" id="SSF69593">
    <property type="entry name" value="Glycerol-3-phosphate (1)-acyltransferase"/>
    <property type="match status" value="1"/>
</dbReference>
<feature type="domain" description="Phospholipid/glycerol acyltransferase" evidence="4">
    <location>
        <begin position="33"/>
        <end position="142"/>
    </location>
</feature>
<keyword evidence="2 5" id="KW-0012">Acyltransferase</keyword>
<evidence type="ECO:0000256" key="1">
    <source>
        <dbReference type="ARBA" id="ARBA00022679"/>
    </source>
</evidence>
<dbReference type="AlphaFoldDB" id="A0A7Z0CLY6"/>
<dbReference type="PANTHER" id="PTHR10434:SF9">
    <property type="entry name" value="PHOSPHOLIPID_GLYCEROL ACYLTRANSFERASE DOMAIN-CONTAINING PROTEIN"/>
    <property type="match status" value="1"/>
</dbReference>
<evidence type="ECO:0000259" key="4">
    <source>
        <dbReference type="SMART" id="SM00563"/>
    </source>
</evidence>
<dbReference type="RefSeq" id="WP_207006275.1">
    <property type="nucleotide sequence ID" value="NZ_CP022295.1"/>
</dbReference>
<dbReference type="SMART" id="SM00563">
    <property type="entry name" value="PlsC"/>
    <property type="match status" value="1"/>
</dbReference>
<feature type="region of interest" description="Disordered" evidence="3">
    <location>
        <begin position="178"/>
        <end position="199"/>
    </location>
</feature>